<dbReference type="EMBL" id="BPLF01000004">
    <property type="protein sequence ID" value="GIX65381.1"/>
    <property type="molecule type" value="Genomic_DNA"/>
</dbReference>
<name>A0AAV4M1X3_BABCB</name>
<organism evidence="1 2">
    <name type="scientific">Babesia caballi</name>
    <dbReference type="NCBI Taxonomy" id="5871"/>
    <lineage>
        <taxon>Eukaryota</taxon>
        <taxon>Sar</taxon>
        <taxon>Alveolata</taxon>
        <taxon>Apicomplexa</taxon>
        <taxon>Aconoidasida</taxon>
        <taxon>Piroplasmida</taxon>
        <taxon>Babesiidae</taxon>
        <taxon>Babesia</taxon>
    </lineage>
</organism>
<dbReference type="RefSeq" id="XP_067717450.1">
    <property type="nucleotide sequence ID" value="XM_067861349.1"/>
</dbReference>
<dbReference type="InterPro" id="IPR042099">
    <property type="entry name" value="ANL_N_sf"/>
</dbReference>
<accession>A0AAV4M1X3</accession>
<comment type="caution">
    <text evidence="1">The sequence shown here is derived from an EMBL/GenBank/DDBJ whole genome shotgun (WGS) entry which is preliminary data.</text>
</comment>
<sequence length="593" mass="65331">MSTTLPSRLAGVKPLVPSALSWSHTYRLAAYHAHHERVALMDFPPAFPAGTARRRHSMISMSIQQPTASRPSTEANPPAVTLDPHNVITTRYVALHRFPNGTCSGLTETLASTVAEVAQKGKIHGRPVFLTVLSQPSTAFVHLLSTAFRQRDVAVALLPLDFSLLRSRLPNDPPASFQKHVVDNWRSLVVEARSDVVLTTCEYYPLLAPVCRDLAIPIYVLAGAPTILSAAEFESAMRAGHGYFDLINTARPESAPGFKHPNHEQPLLADPASPRLHVFSEIGSCNGKVAIHTAATLKADLDRVNHLFRLVPTDEVLNCLFPHEYSSTVYGVVQAFTAGARVLCPLTLAPASGYTSLKPQFPLTAPRRLHETVALSLAQSVFVSVRSRQYRPTVLLCSADTFKLLLDFITCDELSSTERRAYLASWGSMERIFVFEDASKLSADPLRDVTAAFLKATSLTASVTQVYTLPEVGAVAHIDLSRPGSHLIALPGCNIIDGDTQFTVRARTGSVFQAYLGRPRATQESLNSGELCLTFRKPVDATPLLAHHSCYVTYFKRRRERMARYPQGYIKQVPVRTQFWGNFTGRHRHHSVL</sequence>
<dbReference type="GeneID" id="94196862"/>
<protein>
    <submittedName>
        <fullName evidence="1">Uncharacterized protein</fullName>
    </submittedName>
</protein>
<dbReference type="Proteomes" id="UP001497744">
    <property type="component" value="Unassembled WGS sequence"/>
</dbReference>
<dbReference type="Gene3D" id="3.40.50.12780">
    <property type="entry name" value="N-terminal domain of ligase-like"/>
    <property type="match status" value="1"/>
</dbReference>
<proteinExistence type="predicted"/>
<evidence type="ECO:0000313" key="1">
    <source>
        <dbReference type="EMBL" id="GIX65381.1"/>
    </source>
</evidence>
<dbReference type="AlphaFoldDB" id="A0AAV4M1X3"/>
<reference evidence="1 2" key="1">
    <citation type="submission" date="2021-06" db="EMBL/GenBank/DDBJ databases">
        <title>Genome sequence of Babesia caballi.</title>
        <authorList>
            <person name="Yamagishi J."/>
            <person name="Kidaka T."/>
            <person name="Ochi A."/>
        </authorList>
    </citation>
    <scope>NUCLEOTIDE SEQUENCE [LARGE SCALE GENOMIC DNA]</scope>
    <source>
        <strain evidence="1">USDA-D6B2</strain>
    </source>
</reference>
<evidence type="ECO:0000313" key="2">
    <source>
        <dbReference type="Proteomes" id="UP001497744"/>
    </source>
</evidence>
<keyword evidence="2" id="KW-1185">Reference proteome</keyword>
<gene>
    <name evidence="1" type="ORF">BcabD6B2_48160</name>
</gene>